<dbReference type="Proteomes" id="UP000280296">
    <property type="component" value="Unassembled WGS sequence"/>
</dbReference>
<proteinExistence type="predicted"/>
<gene>
    <name evidence="4" type="ORF">TsocGM_14070</name>
</gene>
<evidence type="ECO:0000313" key="4">
    <source>
        <dbReference type="EMBL" id="RUL87063.1"/>
    </source>
</evidence>
<name>A0A432MI75_9BACT</name>
<dbReference type="Pfam" id="PF00400">
    <property type="entry name" value="WD40"/>
    <property type="match status" value="2"/>
</dbReference>
<dbReference type="PROSITE" id="PS50082">
    <property type="entry name" value="WD_REPEATS_2"/>
    <property type="match status" value="1"/>
</dbReference>
<dbReference type="PANTHER" id="PTHR12697:SF5">
    <property type="entry name" value="DEOXYHYPUSINE HYDROXYLASE"/>
    <property type="match status" value="1"/>
</dbReference>
<reference evidence="4 5" key="2">
    <citation type="submission" date="2019-01" db="EMBL/GenBank/DDBJ databases">
        <title>Tautonia sociabilis, a novel thermotolerant planctomycete of Isosphaeraceae family, isolated from a 4000 m deep subterranean habitat.</title>
        <authorList>
            <person name="Kovaleva O.L."/>
            <person name="Elcheninov A.G."/>
            <person name="Van Heerden E."/>
            <person name="Toshchakov S.V."/>
            <person name="Novikov A."/>
            <person name="Bonch-Osmolovskaya E.A."/>
            <person name="Kublanov I.V."/>
        </authorList>
    </citation>
    <scope>NUCLEOTIDE SEQUENCE [LARGE SCALE GENOMIC DNA]</scope>
    <source>
        <strain evidence="4 5">GM2012</strain>
    </source>
</reference>
<dbReference type="InterPro" id="IPR016024">
    <property type="entry name" value="ARM-type_fold"/>
</dbReference>
<evidence type="ECO:0000256" key="2">
    <source>
        <dbReference type="PROSITE-ProRule" id="PRU00221"/>
    </source>
</evidence>
<dbReference type="Gene3D" id="2.130.10.10">
    <property type="entry name" value="YVTN repeat-like/Quinoprotein amine dehydrogenase"/>
    <property type="match status" value="2"/>
</dbReference>
<feature type="region of interest" description="Disordered" evidence="3">
    <location>
        <begin position="550"/>
        <end position="616"/>
    </location>
</feature>
<dbReference type="InterPro" id="IPR036322">
    <property type="entry name" value="WD40_repeat_dom_sf"/>
</dbReference>
<feature type="compositionally biased region" description="Basic residues" evidence="3">
    <location>
        <begin position="2165"/>
        <end position="2180"/>
    </location>
</feature>
<dbReference type="PROSITE" id="PS50294">
    <property type="entry name" value="WD_REPEATS_REGION"/>
    <property type="match status" value="1"/>
</dbReference>
<sequence length="2186" mass="232098">MSVSEKYLGYRGEIRAIAGSRPILVFVTEHPEGRPTALYRLDCRSFELASDPLPHGGRSLCVADDRVWIGGTDGTLSLGSISGGPPSQALTIEGGAPIPALASLADGRLAIASGPRVIVAAISKGKAAPLQELELPSEATCLASDPTGRWLVAGSAKGDVSVFSAEGRDDFILSESSRLHEGAVTVLAFEPDDLRFLSAGADRSLRSTLARGSLEPEDRAKRFGHDDVITAISWAPGDRFLTGSLDSTIKTWPRTGGARPATLKDGIARVRGLAVVTVHDRPRLVVCCEDNTLRLVVLDAAGKFGDVSHRLYDALSRARHDLAEGDPRRREAALADLASAGDASAIDLLAQHSRADGDPGLRLDAARKVGEADHPRAVPLLEGLLDHPDEAVRALAFDRLRHRAGPDDLRPIDLALKAGAPEIGRLAVEALGPIARKDDQAYDRLLAALDAREWEVRRSAAEVLESTGTPDSPEATLTALGAKHADLRRWGLLRLWHRDLLGRPTVATALRRRLDDKDAEVRRVAFLLMLHTRPRLRSTLRAKDPDLDRQFADLDADPSGQGGAAGPPDSKKAETGGAKPRAKPKPSKKGGKAKAEAEAPDAPGAGLDPDDLSPLLAASSSRSLDTSLRGARGLAMLGDPRAFGLLLQLSREAEPSARVEVCRALAELRDPAAVDRLRSLLFDPAPEVRDAAFTALAAINADAPLQAAAAGLDADQDDVRRRGLQLLLAEAKKAPPESADDPIGRLLVRALNDGSAAIRAEAFKAALNLPAAGGRAGALRFARRSIHADVRREVLTEVLGQAAEPWAWDLLLEAFDDPDPALRLDAFTAAEKKTRGLEVLDAALGCRHADLRAKAVAGLVKKHSASAQKLLLRAIDDEDRDVRRLAIDALVTDDARDALALALSGPHADVRVRAASALARLGDRAALGPLVALAASPEPPEAERRADWLALAAAALDGLAELGDPEAVVPALPLLDSPHAPLRQGASAVLCWCSTPEEDGPLRQALSHADPSVTYRAAMGLALRGDASIAPLLDSPEGAKLLSRADRLAVAAALGDLGDPRLVVSLDDDDETTRALALLLLVFRELKTPRGDASRLVAALSSRAPRVRLLAADTLRSALDPTALLDAATRLVNDRGDQPSWSVPGPTVDAMAALLTLSPPLVRARAAALLLPTISPEHTESAALELALARLSRRFPQATEAPRAPASTAAPIPAKELEGRAFGAYVGLVREQGERAGSKAKKKRKTPSPAVKLVSPEASARVRRSAADRLRALADADPALSPSVIPVLVQALGDPSQDVRLAAFDHLLALGLEPTTLGAEALGAGHSDVGVRGLELLGASPGDAEAGRSALEQVMMSRKDDLAVEAARLLSARVGRLAVSSKALEAGSDRLRTIAVSWLAEEAVEGKGGEPARAALRGALDSRYAAVRRAAALALADKKDAAAFDALVRLLAEAVEKPEQARIVAAFEALGDPRAAGALLDRLEEDPAGTSPAELLIPASSRFRRPEDAGRLLSLMDRQKNRRALAFDAVLTISGHDQPIDDPFDDRPGDRSWMAKQHPRRDALLAELIDRCLSLAEPRLLQRAIAPARWALGPEVDEPLSRAATHPDEGPRHLALQAIGWRLRRRSGPAEPLLKAIAHPDPTSQFLAAEGLALGKRAEGLAVLRSAVDFLQDLSLRRRAVVALGELGDPRAFDLLVQLAGEDGHALQDVAAEALGHLGRSGKADEVFSLLDRRSRSPGSVSPMALKGLRWLGTPEAWARIRAVADGVEDLGNRRVALELLAFDDEPATRDLLLRHLREGEFPDCGIALRSARLVFGPESIEPDEAAVQNPSGLFGPSPRRWAAIQSQCDIPLDSPLDRLRARGEPGRLFALIPRCPDETADAIGAILLDRPEPPLDEARAALGSDHPLAVSAASRLLGRARDAASSEAIATALGRWLDDWSRRREAIARDSRGWHLFMTGNVHADGVPRALASLAWAAGRLGIAAEAIGDLVALGLVAHAIPDEQKLLRASAEALLLFDSPPAAALDALERLSRDGPPDLRGPAADALARVDAERASRLAPELLGDPVGLDRLADRAGAALDGLLDASAPRLHEQGVVVPLLVDRQRIDALARVADDRSLPDSPRLGAIEGLSALAAESAEEHLRRVGLDDRNDEQLRKAAWRALRRSKRARGRPHSRRRPEVTP</sequence>
<feature type="compositionally biased region" description="Basic residues" evidence="3">
    <location>
        <begin position="580"/>
        <end position="592"/>
    </location>
</feature>
<dbReference type="Gene3D" id="1.25.10.10">
    <property type="entry name" value="Leucine-rich Repeat Variant"/>
    <property type="match status" value="7"/>
</dbReference>
<dbReference type="Pfam" id="PF13646">
    <property type="entry name" value="HEAT_2"/>
    <property type="match status" value="2"/>
</dbReference>
<dbReference type="OrthoDB" id="5618659at2"/>
<dbReference type="PANTHER" id="PTHR12697">
    <property type="entry name" value="PBS LYASE HEAT-LIKE PROTEIN"/>
    <property type="match status" value="1"/>
</dbReference>
<dbReference type="InterPro" id="IPR015943">
    <property type="entry name" value="WD40/YVTN_repeat-like_dom_sf"/>
</dbReference>
<feature type="region of interest" description="Disordered" evidence="3">
    <location>
        <begin position="2165"/>
        <end position="2186"/>
    </location>
</feature>
<feature type="repeat" description="WD" evidence="2">
    <location>
        <begin position="222"/>
        <end position="252"/>
    </location>
</feature>
<organism evidence="4 5">
    <name type="scientific">Tautonia sociabilis</name>
    <dbReference type="NCBI Taxonomy" id="2080755"/>
    <lineage>
        <taxon>Bacteria</taxon>
        <taxon>Pseudomonadati</taxon>
        <taxon>Planctomycetota</taxon>
        <taxon>Planctomycetia</taxon>
        <taxon>Isosphaerales</taxon>
        <taxon>Isosphaeraceae</taxon>
        <taxon>Tautonia</taxon>
    </lineage>
</organism>
<dbReference type="InterPro" id="IPR001680">
    <property type="entry name" value="WD40_rpt"/>
</dbReference>
<dbReference type="InterPro" id="IPR021133">
    <property type="entry name" value="HEAT_type_2"/>
</dbReference>
<feature type="compositionally biased region" description="Low complexity" evidence="3">
    <location>
        <begin position="600"/>
        <end position="616"/>
    </location>
</feature>
<keyword evidence="2" id="KW-0853">WD repeat</keyword>
<evidence type="ECO:0000313" key="5">
    <source>
        <dbReference type="Proteomes" id="UP000280296"/>
    </source>
</evidence>
<protein>
    <submittedName>
        <fullName evidence="4">Uncharacterized protein</fullName>
    </submittedName>
</protein>
<dbReference type="PROSITE" id="PS50077">
    <property type="entry name" value="HEAT_REPEAT"/>
    <property type="match status" value="1"/>
</dbReference>
<dbReference type="SMART" id="SM00320">
    <property type="entry name" value="WD40"/>
    <property type="match status" value="4"/>
</dbReference>
<evidence type="ECO:0000256" key="3">
    <source>
        <dbReference type="SAM" id="MobiDB-lite"/>
    </source>
</evidence>
<dbReference type="RefSeq" id="WP_126726107.1">
    <property type="nucleotide sequence ID" value="NZ_RYZH01000026.1"/>
</dbReference>
<dbReference type="SMART" id="SM00567">
    <property type="entry name" value="EZ_HEAT"/>
    <property type="match status" value="18"/>
</dbReference>
<accession>A0A432MI75</accession>
<dbReference type="InterPro" id="IPR004155">
    <property type="entry name" value="PBS_lyase_HEAT"/>
</dbReference>
<dbReference type="InterPro" id="IPR011989">
    <property type="entry name" value="ARM-like"/>
</dbReference>
<comment type="function">
    <text evidence="1">Catalyzes the hydroxylation of the N(6)-(4-aminobutyl)-L-lysine intermediate produced by deoxyhypusine synthase/DHPS on a critical lysine of the eukaryotic translation initiation factor 5A/eIF-5A. This is the second step of the post-translational modification of that lysine into an unusual amino acid residue named hypusine. Hypusination is unique to mature eIF-5A factor and is essential for its function.</text>
</comment>
<dbReference type="GO" id="GO:0016491">
    <property type="term" value="F:oxidoreductase activity"/>
    <property type="evidence" value="ECO:0007669"/>
    <property type="project" value="TreeGrafter"/>
</dbReference>
<comment type="caution">
    <text evidence="4">The sequence shown here is derived from an EMBL/GenBank/DDBJ whole genome shotgun (WGS) entry which is preliminary data.</text>
</comment>
<dbReference type="EMBL" id="RYZH01000026">
    <property type="protein sequence ID" value="RUL87063.1"/>
    <property type="molecule type" value="Genomic_DNA"/>
</dbReference>
<evidence type="ECO:0000256" key="1">
    <source>
        <dbReference type="ARBA" id="ARBA00045876"/>
    </source>
</evidence>
<dbReference type="SUPFAM" id="SSF48371">
    <property type="entry name" value="ARM repeat"/>
    <property type="match status" value="3"/>
</dbReference>
<dbReference type="SUPFAM" id="SSF50978">
    <property type="entry name" value="WD40 repeat-like"/>
    <property type="match status" value="1"/>
</dbReference>
<keyword evidence="5" id="KW-1185">Reference proteome</keyword>
<feature type="region of interest" description="Disordered" evidence="3">
    <location>
        <begin position="1234"/>
        <end position="1257"/>
    </location>
</feature>
<reference evidence="4 5" key="1">
    <citation type="submission" date="2018-12" db="EMBL/GenBank/DDBJ databases">
        <authorList>
            <person name="Toschakov S.V."/>
        </authorList>
    </citation>
    <scope>NUCLEOTIDE SEQUENCE [LARGE SCALE GENOMIC DNA]</scope>
    <source>
        <strain evidence="4 5">GM2012</strain>
    </source>
</reference>